<dbReference type="EMBL" id="JAVYJV010000006">
    <property type="protein sequence ID" value="KAK4368130.1"/>
    <property type="molecule type" value="Genomic_DNA"/>
</dbReference>
<protein>
    <submittedName>
        <fullName evidence="2">Uncharacterized protein</fullName>
    </submittedName>
</protein>
<proteinExistence type="predicted"/>
<evidence type="ECO:0000256" key="1">
    <source>
        <dbReference type="SAM" id="MobiDB-lite"/>
    </source>
</evidence>
<evidence type="ECO:0000313" key="3">
    <source>
        <dbReference type="Proteomes" id="UP001291623"/>
    </source>
</evidence>
<dbReference type="PANTHER" id="PTHR35111">
    <property type="entry name" value="F10A5.9-RELATED"/>
    <property type="match status" value="1"/>
</dbReference>
<accession>A0AAE1SDL1</accession>
<comment type="caution">
    <text evidence="2">The sequence shown here is derived from an EMBL/GenBank/DDBJ whole genome shotgun (WGS) entry which is preliminary data.</text>
</comment>
<dbReference type="AlphaFoldDB" id="A0AAE1SDL1"/>
<sequence>MKNPFCMPKLRGNNCTRKSNRLSPISLLDRFRQAVFRLIMLSAMSKATQQEQPSNSSPISHRSYYSHEHHHSEAVADCIEFIKKSATNDDGDSSEVVFPVPVM</sequence>
<feature type="compositionally biased region" description="Polar residues" evidence="1">
    <location>
        <begin position="46"/>
        <end position="59"/>
    </location>
</feature>
<keyword evidence="3" id="KW-1185">Reference proteome</keyword>
<gene>
    <name evidence="2" type="ORF">RND71_011922</name>
</gene>
<feature type="region of interest" description="Disordered" evidence="1">
    <location>
        <begin position="46"/>
        <end position="66"/>
    </location>
</feature>
<organism evidence="2 3">
    <name type="scientific">Anisodus tanguticus</name>
    <dbReference type="NCBI Taxonomy" id="243964"/>
    <lineage>
        <taxon>Eukaryota</taxon>
        <taxon>Viridiplantae</taxon>
        <taxon>Streptophyta</taxon>
        <taxon>Embryophyta</taxon>
        <taxon>Tracheophyta</taxon>
        <taxon>Spermatophyta</taxon>
        <taxon>Magnoliopsida</taxon>
        <taxon>eudicotyledons</taxon>
        <taxon>Gunneridae</taxon>
        <taxon>Pentapetalae</taxon>
        <taxon>asterids</taxon>
        <taxon>lamiids</taxon>
        <taxon>Solanales</taxon>
        <taxon>Solanaceae</taxon>
        <taxon>Solanoideae</taxon>
        <taxon>Hyoscyameae</taxon>
        <taxon>Anisodus</taxon>
    </lineage>
</organism>
<evidence type="ECO:0000313" key="2">
    <source>
        <dbReference type="EMBL" id="KAK4368130.1"/>
    </source>
</evidence>
<dbReference type="Proteomes" id="UP001291623">
    <property type="component" value="Unassembled WGS sequence"/>
</dbReference>
<reference evidence="2" key="1">
    <citation type="submission" date="2023-12" db="EMBL/GenBank/DDBJ databases">
        <title>Genome assembly of Anisodus tanguticus.</title>
        <authorList>
            <person name="Wang Y.-J."/>
        </authorList>
    </citation>
    <scope>NUCLEOTIDE SEQUENCE</scope>
    <source>
        <strain evidence="2">KB-2021</strain>
        <tissue evidence="2">Leaf</tissue>
    </source>
</reference>
<dbReference type="PANTHER" id="PTHR35111:SF1">
    <property type="entry name" value="OS04G0115900 PROTEIN"/>
    <property type="match status" value="1"/>
</dbReference>
<name>A0AAE1SDL1_9SOLA</name>